<comment type="caution">
    <text evidence="3">The sequence shown here is derived from an EMBL/GenBank/DDBJ whole genome shotgun (WGS) entry which is preliminary data.</text>
</comment>
<dbReference type="Proteomes" id="UP000583266">
    <property type="component" value="Unassembled WGS sequence"/>
</dbReference>
<evidence type="ECO:0000313" key="3">
    <source>
        <dbReference type="EMBL" id="NML39870.1"/>
    </source>
</evidence>
<reference evidence="3 4" key="1">
    <citation type="submission" date="2020-04" db="EMBL/GenBank/DDBJ databases">
        <title>Chitinophaga sp. G-6-1-13 sp. nov., isolated from soil.</title>
        <authorList>
            <person name="Dahal R.H."/>
            <person name="Chaudhary D.K."/>
        </authorList>
    </citation>
    <scope>NUCLEOTIDE SEQUENCE [LARGE SCALE GENOMIC DNA]</scope>
    <source>
        <strain evidence="3 4">G-6-1-13</strain>
    </source>
</reference>
<dbReference type="Pfam" id="PF13518">
    <property type="entry name" value="HTH_28"/>
    <property type="match status" value="1"/>
</dbReference>
<sequence length="129" mass="14841">MQIITKGAPKKLGREYSHDLSFIRQVVSAYLTGTEGYVRTARRFNVSKKQVEQWVSKFSSDLGPQTISPPMTEQEQQDLEFLKKQKEELERQLAEANRKIFGLQTLIDVAEESLQIDIRKKSGPKQSKK</sequence>
<proteinExistence type="predicted"/>
<dbReference type="SUPFAM" id="SSF46689">
    <property type="entry name" value="Homeodomain-like"/>
    <property type="match status" value="1"/>
</dbReference>
<evidence type="ECO:0000256" key="1">
    <source>
        <dbReference type="SAM" id="Coils"/>
    </source>
</evidence>
<name>A0A848GTA6_9BACT</name>
<accession>A0A848GTA6</accession>
<keyword evidence="1" id="KW-0175">Coiled coil</keyword>
<dbReference type="RefSeq" id="WP_169226924.1">
    <property type="nucleotide sequence ID" value="NZ_JABBGC010000002.1"/>
</dbReference>
<dbReference type="EMBL" id="JABBGC010000002">
    <property type="protein sequence ID" value="NML39870.1"/>
    <property type="molecule type" value="Genomic_DNA"/>
</dbReference>
<evidence type="ECO:0000259" key="2">
    <source>
        <dbReference type="Pfam" id="PF13518"/>
    </source>
</evidence>
<protein>
    <submittedName>
        <fullName evidence="3">Transposase</fullName>
    </submittedName>
</protein>
<feature type="domain" description="Insertion element IS150 protein InsJ-like helix-turn-helix" evidence="2">
    <location>
        <begin position="25"/>
        <end position="58"/>
    </location>
</feature>
<dbReference type="AlphaFoldDB" id="A0A848GTA6"/>
<feature type="coiled-coil region" evidence="1">
    <location>
        <begin position="72"/>
        <end position="106"/>
    </location>
</feature>
<keyword evidence="4" id="KW-1185">Reference proteome</keyword>
<gene>
    <name evidence="3" type="ORF">HHL17_21905</name>
</gene>
<dbReference type="InterPro" id="IPR009057">
    <property type="entry name" value="Homeodomain-like_sf"/>
</dbReference>
<dbReference type="InterPro" id="IPR055247">
    <property type="entry name" value="InsJ-like_HTH"/>
</dbReference>
<organism evidence="3 4">
    <name type="scientific">Chitinophaga fulva</name>
    <dbReference type="NCBI Taxonomy" id="2728842"/>
    <lineage>
        <taxon>Bacteria</taxon>
        <taxon>Pseudomonadati</taxon>
        <taxon>Bacteroidota</taxon>
        <taxon>Chitinophagia</taxon>
        <taxon>Chitinophagales</taxon>
        <taxon>Chitinophagaceae</taxon>
        <taxon>Chitinophaga</taxon>
    </lineage>
</organism>
<evidence type="ECO:0000313" key="4">
    <source>
        <dbReference type="Proteomes" id="UP000583266"/>
    </source>
</evidence>